<reference evidence="3 4" key="1">
    <citation type="submission" date="2018-06" db="EMBL/GenBank/DDBJ databases">
        <authorList>
            <consortium name="Pathogen Informatics"/>
            <person name="Doyle S."/>
        </authorList>
    </citation>
    <scope>NUCLEOTIDE SEQUENCE [LARGE SCALE GENOMIC DNA]</scope>
    <source>
        <strain evidence="3 4">NCTC13028</strain>
    </source>
</reference>
<accession>A0A2X2VUT2</accession>
<evidence type="ECO:0000313" key="2">
    <source>
        <dbReference type="EMBL" id="NOH15544.1"/>
    </source>
</evidence>
<keyword evidence="1" id="KW-0812">Transmembrane</keyword>
<name>A0A2X2VUT2_CLOCO</name>
<dbReference type="Proteomes" id="UP000528432">
    <property type="component" value="Unassembled WGS sequence"/>
</dbReference>
<gene>
    <name evidence="2" type="ORF">HMJ28_03935</name>
    <name evidence="3" type="ORF">NCTC13028_00135</name>
</gene>
<keyword evidence="1" id="KW-0472">Membrane</keyword>
<dbReference type="EMBL" id="UAWC01000001">
    <property type="protein sequence ID" value="SQB33056.1"/>
    <property type="molecule type" value="Genomic_DNA"/>
</dbReference>
<protein>
    <submittedName>
        <fullName evidence="3">Uncharacterized protein</fullName>
    </submittedName>
</protein>
<sequence>MKKKLKLSISATYEDLKEKGRRGIDGIIYIIELTLVITLILKIFQFIN</sequence>
<proteinExistence type="predicted"/>
<dbReference type="RefSeq" id="WP_160110514.1">
    <property type="nucleotide sequence ID" value="NZ_JABFIF010000004.1"/>
</dbReference>
<evidence type="ECO:0000313" key="5">
    <source>
        <dbReference type="Proteomes" id="UP000528432"/>
    </source>
</evidence>
<dbReference type="AlphaFoldDB" id="A0A2X2VUT2"/>
<dbReference type="EMBL" id="JABFIF010000004">
    <property type="protein sequence ID" value="NOH15544.1"/>
    <property type="molecule type" value="Genomic_DNA"/>
</dbReference>
<reference evidence="2 5" key="2">
    <citation type="submission" date="2020-05" db="EMBL/GenBank/DDBJ databases">
        <title>Draft genome sequence of Clostridium cochlearium strain AGROS13 isolated from a sheep dairy farm in New Zealand.</title>
        <authorList>
            <person name="Gupta T.B."/>
            <person name="Jauregui R."/>
            <person name="Risson A.N."/>
            <person name="Brightwell G."/>
            <person name="Maclean P."/>
        </authorList>
    </citation>
    <scope>NUCLEOTIDE SEQUENCE [LARGE SCALE GENOMIC DNA]</scope>
    <source>
        <strain evidence="2 5">AGROS13</strain>
    </source>
</reference>
<evidence type="ECO:0000313" key="3">
    <source>
        <dbReference type="EMBL" id="SQB33056.1"/>
    </source>
</evidence>
<evidence type="ECO:0000256" key="1">
    <source>
        <dbReference type="SAM" id="Phobius"/>
    </source>
</evidence>
<feature type="transmembrane region" description="Helical" evidence="1">
    <location>
        <begin position="27"/>
        <end position="47"/>
    </location>
</feature>
<organism evidence="3 4">
    <name type="scientific">Clostridium cochlearium</name>
    <dbReference type="NCBI Taxonomy" id="1494"/>
    <lineage>
        <taxon>Bacteria</taxon>
        <taxon>Bacillati</taxon>
        <taxon>Bacillota</taxon>
        <taxon>Clostridia</taxon>
        <taxon>Eubacteriales</taxon>
        <taxon>Clostridiaceae</taxon>
        <taxon>Clostridium</taxon>
    </lineage>
</organism>
<keyword evidence="1" id="KW-1133">Transmembrane helix</keyword>
<evidence type="ECO:0000313" key="4">
    <source>
        <dbReference type="Proteomes" id="UP000250223"/>
    </source>
</evidence>
<dbReference type="Proteomes" id="UP000250223">
    <property type="component" value="Unassembled WGS sequence"/>
</dbReference>